<feature type="compositionally biased region" description="Basic and acidic residues" evidence="8">
    <location>
        <begin position="1279"/>
        <end position="1291"/>
    </location>
</feature>
<feature type="domain" description="C3H1-type" evidence="9">
    <location>
        <begin position="654"/>
        <end position="682"/>
    </location>
</feature>
<proteinExistence type="inferred from homology"/>
<evidence type="ECO:0000313" key="12">
    <source>
        <dbReference type="EMBL" id="KAK2555310.1"/>
    </source>
</evidence>
<evidence type="ECO:0000256" key="6">
    <source>
        <dbReference type="ARBA" id="ARBA00024347"/>
    </source>
</evidence>
<evidence type="ECO:0000256" key="1">
    <source>
        <dbReference type="ARBA" id="ARBA00004123"/>
    </source>
</evidence>
<reference evidence="12" key="2">
    <citation type="journal article" date="2023" name="Science">
        <title>Genomic signatures of disease resistance in endangered staghorn corals.</title>
        <authorList>
            <person name="Vollmer S.V."/>
            <person name="Selwyn J.D."/>
            <person name="Despard B.A."/>
            <person name="Roesel C.L."/>
        </authorList>
    </citation>
    <scope>NUCLEOTIDE SEQUENCE</scope>
    <source>
        <strain evidence="12">K2</strain>
    </source>
</reference>
<dbReference type="FunFam" id="3.90.228.10:FF:000008">
    <property type="entry name" value="Poly [ADP-ribose] polymerase"/>
    <property type="match status" value="1"/>
</dbReference>
<accession>A0AAD9Q6M9</accession>
<dbReference type="GO" id="GO:1990404">
    <property type="term" value="F:NAD+-protein mono-ADP-ribosyltransferase activity"/>
    <property type="evidence" value="ECO:0007669"/>
    <property type="project" value="TreeGrafter"/>
</dbReference>
<feature type="domain" description="WWE" evidence="10">
    <location>
        <begin position="798"/>
        <end position="877"/>
    </location>
</feature>
<protein>
    <submittedName>
        <fullName evidence="12">Protein mono-ADP-ribosyltransferase PARP12</fullName>
    </submittedName>
</protein>
<dbReference type="EMBL" id="JARQWQ010000063">
    <property type="protein sequence ID" value="KAK2555310.1"/>
    <property type="molecule type" value="Genomic_DNA"/>
</dbReference>
<name>A0AAD9Q6M9_ACRCE</name>
<dbReference type="InterPro" id="IPR004170">
    <property type="entry name" value="WWE_dom"/>
</dbReference>
<dbReference type="PROSITE" id="PS50918">
    <property type="entry name" value="WWE"/>
    <property type="match status" value="1"/>
</dbReference>
<dbReference type="InterPro" id="IPR037197">
    <property type="entry name" value="WWE_dom_sf"/>
</dbReference>
<keyword evidence="3" id="KW-0808">Transferase</keyword>
<evidence type="ECO:0000259" key="11">
    <source>
        <dbReference type="PROSITE" id="PS51059"/>
    </source>
</evidence>
<evidence type="ECO:0000256" key="7">
    <source>
        <dbReference type="PROSITE-ProRule" id="PRU00723"/>
    </source>
</evidence>
<evidence type="ECO:0000313" key="13">
    <source>
        <dbReference type="Proteomes" id="UP001249851"/>
    </source>
</evidence>
<feature type="region of interest" description="Disordered" evidence="8">
    <location>
        <begin position="1247"/>
        <end position="1291"/>
    </location>
</feature>
<dbReference type="Gene3D" id="3.90.228.10">
    <property type="match status" value="1"/>
</dbReference>
<evidence type="ECO:0000259" key="9">
    <source>
        <dbReference type="PROSITE" id="PS50103"/>
    </source>
</evidence>
<dbReference type="CDD" id="cd01439">
    <property type="entry name" value="TCCD_inducible_PARP_like"/>
    <property type="match status" value="1"/>
</dbReference>
<feature type="compositionally biased region" description="Polar residues" evidence="8">
    <location>
        <begin position="1148"/>
        <end position="1162"/>
    </location>
</feature>
<dbReference type="Pfam" id="PF00644">
    <property type="entry name" value="PARP"/>
    <property type="match status" value="1"/>
</dbReference>
<evidence type="ECO:0000256" key="2">
    <source>
        <dbReference type="ARBA" id="ARBA00022676"/>
    </source>
</evidence>
<feature type="domain" description="PARP catalytic" evidence="11">
    <location>
        <begin position="910"/>
        <end position="1127"/>
    </location>
</feature>
<keyword evidence="4" id="KW-0520">NAD</keyword>
<evidence type="ECO:0000256" key="5">
    <source>
        <dbReference type="ARBA" id="ARBA00023242"/>
    </source>
</evidence>
<keyword evidence="5" id="KW-0539">Nucleus</keyword>
<dbReference type="GO" id="GO:0005634">
    <property type="term" value="C:nucleus"/>
    <property type="evidence" value="ECO:0007669"/>
    <property type="project" value="UniProtKB-SubCell"/>
</dbReference>
<dbReference type="Proteomes" id="UP001249851">
    <property type="component" value="Unassembled WGS sequence"/>
</dbReference>
<feature type="zinc finger region" description="C3H1-type" evidence="7">
    <location>
        <begin position="142"/>
        <end position="168"/>
    </location>
</feature>
<dbReference type="InterPro" id="IPR000571">
    <property type="entry name" value="Znf_CCCH"/>
</dbReference>
<evidence type="ECO:0000259" key="10">
    <source>
        <dbReference type="PROSITE" id="PS50918"/>
    </source>
</evidence>
<feature type="region of interest" description="Disordered" evidence="8">
    <location>
        <begin position="1135"/>
        <end position="1164"/>
    </location>
</feature>
<dbReference type="PROSITE" id="PS51059">
    <property type="entry name" value="PARP_CATALYTIC"/>
    <property type="match status" value="1"/>
</dbReference>
<comment type="subcellular location">
    <subcellularLocation>
        <location evidence="1">Nucleus</location>
    </subcellularLocation>
</comment>
<keyword evidence="7" id="KW-0863">Zinc-finger</keyword>
<dbReference type="Pfam" id="PF02825">
    <property type="entry name" value="WWE"/>
    <property type="match status" value="1"/>
</dbReference>
<dbReference type="PANTHER" id="PTHR45740:SF4">
    <property type="entry name" value="PROTEIN MONO-ADP-RIBOSYLTRANSFERASE PARP11"/>
    <property type="match status" value="1"/>
</dbReference>
<evidence type="ECO:0000256" key="3">
    <source>
        <dbReference type="ARBA" id="ARBA00022679"/>
    </source>
</evidence>
<feature type="domain" description="C3H1-type" evidence="9">
    <location>
        <begin position="142"/>
        <end position="168"/>
    </location>
</feature>
<sequence>MTDDVLVKKVFNYICGSGGFVELTALLGDSSPLKCIESKRECKNWLNRQGGGLFVVMTNGDLEGVRVQLKTKICKRYFAGESCPRTQKNCNSWHICKDFIENHCTSKCGRSHDFLDVKNEEKAKQLGIDKFPKSTIKKIVGWSLPQVCQLYLKGECSSDKCFYLHACSNAVQGFDCGCSLSHDLIDNHNKNVLKKFGLAPHKSLPIECVRCSVLLKKGPQAYRKSRELPLKETLTTFPETRNGSKSESATTVAKGKRKQSLSASSACSVEGPKNKNSPNTKEVFDCILKEYNGSVSVDTISKRLDLFPVGCGDVLKWFKEREENFWLRQENEKVFEVSVFINNARLCVDPTCSKQDCKCFHVCRNFIAGFCRFEADCKRNHSFQYDKDRNFISKLKLGGLTEEELSKLLQLSMPQVCLKYNNAACISQNCGRIHICKSFVRKACQGGNCELGLFHEDSFMQANTVTALKRYGLRFLGRNTNSIVNMLLICDNKTSEIQGGIPVISNGIVASYEPSELKVFECLCKEFQCSASFSLISKRTDLFPKEFNDVEAWFRRKKGSFLITESDNGRILKVDAYSVKARLCLSYNSSHFGDCQKQHCSYLHVCKGYITDSCSYGATCPKDHHFQNERNKQLLLRVKLEKLTDDELRKLVMSSTPQVCTEYNNSGSCDAGYACNRIHVCSDHLRRVCSEGDNCALQHDSALDTPHTATILQRYQLNDQKRDTIKRIVLVCNKLTKSKETVKEEANLYVDASKGSGEHSDRLFESRDGTVLLDDKRLDMGSTFESVVTLRRLSTVSYVHDPDDITATQWTWYWMDEHGYWREYDLDYRQALEDTFLNSRWEFRFRIADQDYMMNFSLQSDMSQENVRYGTERKVRRRPSKFVTRNDIKLMKRSGSMLSTQQTKAKDGHLPSNWSSMPSKTQYKRVSLSCLSQEFKDVEKLFRKSMKRSVEILTIERVQNPFMWEKYQRKKENMSASKKSFINEKRLFHGTSPSAVEAICKQNFDWRLHGKNATKYGEGSYFALNSSYSDAYATQDDNSSKFMFVAKVLVGSYTMGQSSYRRPPQKDPRNPTSDLYDSCVDDTSSPSIFVIFDTDQFYPEYIIEYCALRQATLNSYYLGFNQQPARPVATTRKVASSGVPQYKPSVGPTVTSGRSATKQGTASGLGAAAKVTNYSNASYSVSSKNPASSVASRYSNAPNLSNPSPYRVSPSLGPSGLGSGYSSKPSSSEQYTWNAINRTSAYRGTQQLDATTFTRPSSSALRSDQYSSLSPPDNSSDTEMGHSKDTKCSVM</sequence>
<feature type="domain" description="C3H1-type" evidence="9">
    <location>
        <begin position="362"/>
        <end position="384"/>
    </location>
</feature>
<evidence type="ECO:0000256" key="4">
    <source>
        <dbReference type="ARBA" id="ARBA00023027"/>
    </source>
</evidence>
<dbReference type="SUPFAM" id="SSF117839">
    <property type="entry name" value="WWE domain"/>
    <property type="match status" value="1"/>
</dbReference>
<feature type="compositionally biased region" description="Polar residues" evidence="8">
    <location>
        <begin position="1247"/>
        <end position="1278"/>
    </location>
</feature>
<feature type="compositionally biased region" description="Low complexity" evidence="8">
    <location>
        <begin position="1209"/>
        <end position="1228"/>
    </location>
</feature>
<feature type="region of interest" description="Disordered" evidence="8">
    <location>
        <begin position="1182"/>
        <end position="1228"/>
    </location>
</feature>
<organism evidence="12 13">
    <name type="scientific">Acropora cervicornis</name>
    <name type="common">Staghorn coral</name>
    <dbReference type="NCBI Taxonomy" id="6130"/>
    <lineage>
        <taxon>Eukaryota</taxon>
        <taxon>Metazoa</taxon>
        <taxon>Cnidaria</taxon>
        <taxon>Anthozoa</taxon>
        <taxon>Hexacorallia</taxon>
        <taxon>Scleractinia</taxon>
        <taxon>Astrocoeniina</taxon>
        <taxon>Acroporidae</taxon>
        <taxon>Acropora</taxon>
    </lineage>
</organism>
<keyword evidence="7" id="KW-0862">Zinc</keyword>
<evidence type="ECO:0000256" key="8">
    <source>
        <dbReference type="SAM" id="MobiDB-lite"/>
    </source>
</evidence>
<feature type="zinc finger region" description="C3H1-type" evidence="7">
    <location>
        <begin position="362"/>
        <end position="384"/>
    </location>
</feature>
<keyword evidence="7" id="KW-0479">Metal-binding</keyword>
<keyword evidence="13" id="KW-1185">Reference proteome</keyword>
<dbReference type="PROSITE" id="PS50103">
    <property type="entry name" value="ZF_C3H1"/>
    <property type="match status" value="3"/>
</dbReference>
<dbReference type="SUPFAM" id="SSF56399">
    <property type="entry name" value="ADP-ribosylation"/>
    <property type="match status" value="1"/>
</dbReference>
<dbReference type="InterPro" id="IPR051712">
    <property type="entry name" value="ARTD-AVP"/>
</dbReference>
<dbReference type="GO" id="GO:0003950">
    <property type="term" value="F:NAD+ poly-ADP-ribosyltransferase activity"/>
    <property type="evidence" value="ECO:0007669"/>
    <property type="project" value="InterPro"/>
</dbReference>
<dbReference type="SMART" id="SM00356">
    <property type="entry name" value="ZnF_C3H1"/>
    <property type="match status" value="5"/>
</dbReference>
<feature type="compositionally biased region" description="Polar residues" evidence="8">
    <location>
        <begin position="1182"/>
        <end position="1204"/>
    </location>
</feature>
<gene>
    <name evidence="12" type="ORF">P5673_022938</name>
</gene>
<dbReference type="Gene3D" id="4.10.1000.10">
    <property type="entry name" value="Zinc finger, CCCH-type"/>
    <property type="match status" value="1"/>
</dbReference>
<dbReference type="PANTHER" id="PTHR45740">
    <property type="entry name" value="POLY [ADP-RIBOSE] POLYMERASE"/>
    <property type="match status" value="1"/>
</dbReference>
<feature type="zinc finger region" description="C3H1-type" evidence="7">
    <location>
        <begin position="654"/>
        <end position="682"/>
    </location>
</feature>
<comment type="caution">
    <text evidence="12">The sequence shown here is derived from an EMBL/GenBank/DDBJ whole genome shotgun (WGS) entry which is preliminary data.</text>
</comment>
<keyword evidence="2" id="KW-0328">Glycosyltransferase</keyword>
<feature type="region of interest" description="Disordered" evidence="8">
    <location>
        <begin position="1056"/>
        <end position="1076"/>
    </location>
</feature>
<reference evidence="12" key="1">
    <citation type="journal article" date="2023" name="G3 (Bethesda)">
        <title>Whole genome assembly and annotation of the endangered Caribbean coral Acropora cervicornis.</title>
        <authorList>
            <person name="Selwyn J.D."/>
            <person name="Vollmer S.V."/>
        </authorList>
    </citation>
    <scope>NUCLEOTIDE SEQUENCE</scope>
    <source>
        <strain evidence="12">K2</strain>
    </source>
</reference>
<dbReference type="InterPro" id="IPR012317">
    <property type="entry name" value="Poly(ADP-ribose)pol_cat_dom"/>
</dbReference>
<comment type="similarity">
    <text evidence="6">Belongs to the ARTD/PARP family.</text>
</comment>
<dbReference type="Gene3D" id="3.30.720.50">
    <property type="match status" value="1"/>
</dbReference>
<dbReference type="GO" id="GO:0008270">
    <property type="term" value="F:zinc ion binding"/>
    <property type="evidence" value="ECO:0007669"/>
    <property type="project" value="UniProtKB-KW"/>
</dbReference>